<evidence type="ECO:0000259" key="5">
    <source>
        <dbReference type="PROSITE" id="PS01124"/>
    </source>
</evidence>
<dbReference type="PROSITE" id="PS01124">
    <property type="entry name" value="HTH_ARAC_FAMILY_2"/>
    <property type="match status" value="1"/>
</dbReference>
<dbReference type="PANTHER" id="PTHR43130">
    <property type="entry name" value="ARAC-FAMILY TRANSCRIPTIONAL REGULATOR"/>
    <property type="match status" value="1"/>
</dbReference>
<name>A0A1G7R5S1_9ACTN</name>
<keyword evidence="7" id="KW-1185">Reference proteome</keyword>
<keyword evidence="4" id="KW-1133">Transmembrane helix</keyword>
<reference evidence="7" key="1">
    <citation type="submission" date="2016-10" db="EMBL/GenBank/DDBJ databases">
        <authorList>
            <person name="Varghese N."/>
            <person name="Submissions S."/>
        </authorList>
    </citation>
    <scope>NUCLEOTIDE SEQUENCE [LARGE SCALE GENOMIC DNA]</scope>
    <source>
        <strain evidence="7">DSM 44268</strain>
    </source>
</reference>
<dbReference type="AlphaFoldDB" id="A0A1G7R5S1"/>
<sequence length="326" mass="34643">MTRDPAVVAVLVFDRSPLFEMSVPLSVFTLDSSSEADHRFQLQSVAAEPGPLRTTGGLEIRAPYELDALGTAGIVIVPAWRNPEERPGEPVLAALRAAHADGAVIVGLCLGAFVLAAAGLLDGRRAATHWAFTGALAAAYPEVTVDDAALFVDEGDVLTSAGAAAGIDACLHLVRRTMGAGTAAAIARRMVVPPQRSGTQAQYLDQPVPERVDDEIFGVLAHALEHLDSPLDVAGLAARAHMSRRAFDRKFRAAVGDSPMRWLLHQRVLHAQRLLEGTDLSVDAIARQVGLGAGVSLRPHFRRQVGISPQAYRLAFRAIDVSGRPA</sequence>
<keyword evidence="1" id="KW-0805">Transcription regulation</keyword>
<dbReference type="InterPro" id="IPR009057">
    <property type="entry name" value="Homeodomain-like_sf"/>
</dbReference>
<evidence type="ECO:0000256" key="4">
    <source>
        <dbReference type="SAM" id="Phobius"/>
    </source>
</evidence>
<dbReference type="SUPFAM" id="SSF46689">
    <property type="entry name" value="Homeodomain-like"/>
    <property type="match status" value="2"/>
</dbReference>
<evidence type="ECO:0000313" key="6">
    <source>
        <dbReference type="EMBL" id="SDG05320.1"/>
    </source>
</evidence>
<dbReference type="GO" id="GO:0043565">
    <property type="term" value="F:sequence-specific DNA binding"/>
    <property type="evidence" value="ECO:0007669"/>
    <property type="project" value="InterPro"/>
</dbReference>
<keyword evidence="4" id="KW-0472">Membrane</keyword>
<dbReference type="InterPro" id="IPR002818">
    <property type="entry name" value="DJ-1/PfpI"/>
</dbReference>
<proteinExistence type="predicted"/>
<dbReference type="InterPro" id="IPR029062">
    <property type="entry name" value="Class_I_gatase-like"/>
</dbReference>
<dbReference type="GO" id="GO:0003700">
    <property type="term" value="F:DNA-binding transcription factor activity"/>
    <property type="evidence" value="ECO:0007669"/>
    <property type="project" value="InterPro"/>
</dbReference>
<keyword evidence="3" id="KW-0804">Transcription</keyword>
<dbReference type="Pfam" id="PF12833">
    <property type="entry name" value="HTH_18"/>
    <property type="match status" value="1"/>
</dbReference>
<dbReference type="PANTHER" id="PTHR43130:SF3">
    <property type="entry name" value="HTH-TYPE TRANSCRIPTIONAL REGULATOR RV1931C"/>
    <property type="match status" value="1"/>
</dbReference>
<dbReference type="RefSeq" id="WP_091771120.1">
    <property type="nucleotide sequence ID" value="NZ_FNBT01000010.1"/>
</dbReference>
<organism evidence="6 7">
    <name type="scientific">Blastococcus aurantiacus</name>
    <dbReference type="NCBI Taxonomy" id="1550231"/>
    <lineage>
        <taxon>Bacteria</taxon>
        <taxon>Bacillati</taxon>
        <taxon>Actinomycetota</taxon>
        <taxon>Actinomycetes</taxon>
        <taxon>Geodermatophilales</taxon>
        <taxon>Geodermatophilaceae</taxon>
        <taxon>Blastococcus</taxon>
    </lineage>
</organism>
<dbReference type="Proteomes" id="UP000199406">
    <property type="component" value="Unassembled WGS sequence"/>
</dbReference>
<keyword evidence="2 6" id="KW-0238">DNA-binding</keyword>
<gene>
    <name evidence="6" type="ORF">SAMN05660662_0167</name>
</gene>
<evidence type="ECO:0000256" key="2">
    <source>
        <dbReference type="ARBA" id="ARBA00023125"/>
    </source>
</evidence>
<keyword evidence="4" id="KW-0812">Transmembrane</keyword>
<dbReference type="SUPFAM" id="SSF52317">
    <property type="entry name" value="Class I glutamine amidotransferase-like"/>
    <property type="match status" value="1"/>
</dbReference>
<dbReference type="OrthoDB" id="4350011at2"/>
<dbReference type="Pfam" id="PF01965">
    <property type="entry name" value="DJ-1_PfpI"/>
    <property type="match status" value="1"/>
</dbReference>
<dbReference type="InterPro" id="IPR018060">
    <property type="entry name" value="HTH_AraC"/>
</dbReference>
<protein>
    <submittedName>
        <fullName evidence="6">Transcriptional regulator GlxA family, contains an amidase domain and an AraC-type DNA-binding HTH domain</fullName>
    </submittedName>
</protein>
<accession>A0A1G7R5S1</accession>
<dbReference type="Gene3D" id="1.10.10.60">
    <property type="entry name" value="Homeodomain-like"/>
    <property type="match status" value="1"/>
</dbReference>
<dbReference type="PROSITE" id="PS00041">
    <property type="entry name" value="HTH_ARAC_FAMILY_1"/>
    <property type="match status" value="1"/>
</dbReference>
<dbReference type="InterPro" id="IPR018062">
    <property type="entry name" value="HTH_AraC-typ_CS"/>
</dbReference>
<feature type="domain" description="HTH araC/xylS-type" evidence="5">
    <location>
        <begin position="217"/>
        <end position="315"/>
    </location>
</feature>
<evidence type="ECO:0000313" key="7">
    <source>
        <dbReference type="Proteomes" id="UP000199406"/>
    </source>
</evidence>
<evidence type="ECO:0000256" key="3">
    <source>
        <dbReference type="ARBA" id="ARBA00023163"/>
    </source>
</evidence>
<dbReference type="STRING" id="1550231.SAMN05660662_0167"/>
<dbReference type="InterPro" id="IPR052158">
    <property type="entry name" value="INH-QAR"/>
</dbReference>
<feature type="transmembrane region" description="Helical" evidence="4">
    <location>
        <begin position="102"/>
        <end position="121"/>
    </location>
</feature>
<dbReference type="Gene3D" id="3.40.50.880">
    <property type="match status" value="1"/>
</dbReference>
<evidence type="ECO:0000256" key="1">
    <source>
        <dbReference type="ARBA" id="ARBA00023015"/>
    </source>
</evidence>
<dbReference type="SMART" id="SM00342">
    <property type="entry name" value="HTH_ARAC"/>
    <property type="match status" value="1"/>
</dbReference>
<dbReference type="CDD" id="cd03137">
    <property type="entry name" value="GATase1_AraC_1"/>
    <property type="match status" value="1"/>
</dbReference>
<dbReference type="EMBL" id="FNBT01000010">
    <property type="protein sequence ID" value="SDG05320.1"/>
    <property type="molecule type" value="Genomic_DNA"/>
</dbReference>